<evidence type="ECO:0000313" key="8">
    <source>
        <dbReference type="EMBL" id="MDI7922385.1"/>
    </source>
</evidence>
<dbReference type="SMART" id="SM00829">
    <property type="entry name" value="PKS_ER"/>
    <property type="match status" value="1"/>
</dbReference>
<dbReference type="PROSITE" id="PS00059">
    <property type="entry name" value="ADH_ZINC"/>
    <property type="match status" value="1"/>
</dbReference>
<proteinExistence type="inferred from homology"/>
<comment type="similarity">
    <text evidence="2 6">Belongs to the zinc-containing alcohol dehydrogenase family.</text>
</comment>
<dbReference type="RefSeq" id="WP_311794339.1">
    <property type="nucleotide sequence ID" value="NZ_JALDYZ010000004.1"/>
</dbReference>
<dbReference type="Pfam" id="PF00107">
    <property type="entry name" value="ADH_zinc_N"/>
    <property type="match status" value="1"/>
</dbReference>
<keyword evidence="4 6" id="KW-0862">Zinc</keyword>
<evidence type="ECO:0000256" key="3">
    <source>
        <dbReference type="ARBA" id="ARBA00022723"/>
    </source>
</evidence>
<dbReference type="PANTHER" id="PTHR43161">
    <property type="entry name" value="SORBITOL DEHYDROGENASE"/>
    <property type="match status" value="1"/>
</dbReference>
<dbReference type="CDD" id="cd08232">
    <property type="entry name" value="idonate-5-DH"/>
    <property type="match status" value="1"/>
</dbReference>
<dbReference type="InterPro" id="IPR002328">
    <property type="entry name" value="ADH_Zn_CS"/>
</dbReference>
<reference evidence="8" key="1">
    <citation type="submission" date="2022-03" db="EMBL/GenBank/DDBJ databases">
        <title>Fererhizobium litorale gen. nov., sp. nov., isolated from sandy sediments of the Sea of Japan seashore.</title>
        <authorList>
            <person name="Romanenko L."/>
            <person name="Kurilenko V."/>
            <person name="Otstavnykh N."/>
            <person name="Svetashev V."/>
            <person name="Tekutyeva L."/>
            <person name="Isaeva M."/>
            <person name="Mikhailov V."/>
        </authorList>
    </citation>
    <scope>NUCLEOTIDE SEQUENCE</scope>
    <source>
        <strain evidence="8">KMM 9576</strain>
    </source>
</reference>
<protein>
    <submittedName>
        <fullName evidence="8">L-idonate 5-dehydrogenase</fullName>
    </submittedName>
</protein>
<evidence type="ECO:0000256" key="1">
    <source>
        <dbReference type="ARBA" id="ARBA00001947"/>
    </source>
</evidence>
<dbReference type="InterPro" id="IPR036291">
    <property type="entry name" value="NAD(P)-bd_dom_sf"/>
</dbReference>
<dbReference type="SUPFAM" id="SSF50129">
    <property type="entry name" value="GroES-like"/>
    <property type="match status" value="1"/>
</dbReference>
<dbReference type="Pfam" id="PF08240">
    <property type="entry name" value="ADH_N"/>
    <property type="match status" value="1"/>
</dbReference>
<evidence type="ECO:0000313" key="9">
    <source>
        <dbReference type="Proteomes" id="UP001161580"/>
    </source>
</evidence>
<dbReference type="EMBL" id="JALDYZ010000004">
    <property type="protein sequence ID" value="MDI7922385.1"/>
    <property type="molecule type" value="Genomic_DNA"/>
</dbReference>
<evidence type="ECO:0000259" key="7">
    <source>
        <dbReference type="SMART" id="SM00829"/>
    </source>
</evidence>
<dbReference type="GO" id="GO:0008270">
    <property type="term" value="F:zinc ion binding"/>
    <property type="evidence" value="ECO:0007669"/>
    <property type="project" value="InterPro"/>
</dbReference>
<comment type="caution">
    <text evidence="8">The sequence shown here is derived from an EMBL/GenBank/DDBJ whole genome shotgun (WGS) entry which is preliminary data.</text>
</comment>
<evidence type="ECO:0000256" key="4">
    <source>
        <dbReference type="ARBA" id="ARBA00022833"/>
    </source>
</evidence>
<dbReference type="Gene3D" id="3.40.50.720">
    <property type="entry name" value="NAD(P)-binding Rossmann-like Domain"/>
    <property type="match status" value="1"/>
</dbReference>
<dbReference type="InterPro" id="IPR013154">
    <property type="entry name" value="ADH-like_N"/>
</dbReference>
<dbReference type="InterPro" id="IPR013149">
    <property type="entry name" value="ADH-like_C"/>
</dbReference>
<dbReference type="InterPro" id="IPR020843">
    <property type="entry name" value="ER"/>
</dbReference>
<feature type="domain" description="Enoyl reductase (ER)" evidence="7">
    <location>
        <begin position="10"/>
        <end position="343"/>
    </location>
</feature>
<dbReference type="AlphaFoldDB" id="A0AAE3QF54"/>
<evidence type="ECO:0000256" key="6">
    <source>
        <dbReference type="RuleBase" id="RU361277"/>
    </source>
</evidence>
<keyword evidence="5" id="KW-0560">Oxidoreductase</keyword>
<dbReference type="GO" id="GO:0016616">
    <property type="term" value="F:oxidoreductase activity, acting on the CH-OH group of donors, NAD or NADP as acceptor"/>
    <property type="evidence" value="ECO:0007669"/>
    <property type="project" value="UniProtKB-ARBA"/>
</dbReference>
<dbReference type="InterPro" id="IPR011032">
    <property type="entry name" value="GroES-like_sf"/>
</dbReference>
<evidence type="ECO:0000256" key="5">
    <source>
        <dbReference type="ARBA" id="ARBA00023002"/>
    </source>
</evidence>
<dbReference type="SUPFAM" id="SSF51735">
    <property type="entry name" value="NAD(P)-binding Rossmann-fold domains"/>
    <property type="match status" value="1"/>
</dbReference>
<keyword evidence="3 6" id="KW-0479">Metal-binding</keyword>
<keyword evidence="9" id="KW-1185">Reference proteome</keyword>
<dbReference type="Proteomes" id="UP001161580">
    <property type="component" value="Unassembled WGS sequence"/>
</dbReference>
<evidence type="ECO:0000256" key="2">
    <source>
        <dbReference type="ARBA" id="ARBA00008072"/>
    </source>
</evidence>
<dbReference type="PANTHER" id="PTHR43161:SF9">
    <property type="entry name" value="SORBITOL DEHYDROGENASE"/>
    <property type="match status" value="1"/>
</dbReference>
<sequence>MRTRVARLHGRRDLRVETLDCATPGPGEVLLAMAAGGICGSDLHYYQDGGFGPVRVREPIIAGHEASGFVEALGEGVTSLEIGQLVAINPSQPCGQCQYCRIAQPIHCLEMRFMGSAMRLPHENGMFRTRLVAPATQCLPVTEGVSAGEAACAEPLAVCLHAVAQAGDLTGKEVLVTGAGPIGLLVVAAARHAGAGEIVVTDLMDGALARAPTIGATRTINVATDPLALRPFEENKGSFDVAFECSAAASALRSAFATIKPRGTIVQVGVTGDIEIPLNALVGKELVWRGSQRFHQEFAKAVDLISTLRIDVRSIISHTFALEQAVEAFEQAGDRSTACKVQISLQQSSWDSTSPRRAGFTPKAQ</sequence>
<dbReference type="Gene3D" id="3.90.180.10">
    <property type="entry name" value="Medium-chain alcohol dehydrogenases, catalytic domain"/>
    <property type="match status" value="1"/>
</dbReference>
<organism evidence="8 9">
    <name type="scientific">Ferirhizobium litorale</name>
    <dbReference type="NCBI Taxonomy" id="2927786"/>
    <lineage>
        <taxon>Bacteria</taxon>
        <taxon>Pseudomonadati</taxon>
        <taxon>Pseudomonadota</taxon>
        <taxon>Alphaproteobacteria</taxon>
        <taxon>Hyphomicrobiales</taxon>
        <taxon>Rhizobiaceae</taxon>
        <taxon>Ferirhizobium</taxon>
    </lineage>
</organism>
<accession>A0AAE3QF54</accession>
<gene>
    <name evidence="8" type="ORF">MRS75_09840</name>
</gene>
<name>A0AAE3QF54_9HYPH</name>
<comment type="cofactor">
    <cofactor evidence="1 6">
        <name>Zn(2+)</name>
        <dbReference type="ChEBI" id="CHEBI:29105"/>
    </cofactor>
</comment>